<keyword evidence="1" id="KW-1185">Reference proteome</keyword>
<name>A0A914YGQ4_9BILA</name>
<evidence type="ECO:0000313" key="2">
    <source>
        <dbReference type="WBParaSite" id="PSU_v2.g19490.t1"/>
    </source>
</evidence>
<accession>A0A914YGQ4</accession>
<organism evidence="1 2">
    <name type="scientific">Panagrolaimus superbus</name>
    <dbReference type="NCBI Taxonomy" id="310955"/>
    <lineage>
        <taxon>Eukaryota</taxon>
        <taxon>Metazoa</taxon>
        <taxon>Ecdysozoa</taxon>
        <taxon>Nematoda</taxon>
        <taxon>Chromadorea</taxon>
        <taxon>Rhabditida</taxon>
        <taxon>Tylenchina</taxon>
        <taxon>Panagrolaimomorpha</taxon>
        <taxon>Panagrolaimoidea</taxon>
        <taxon>Panagrolaimidae</taxon>
        <taxon>Panagrolaimus</taxon>
    </lineage>
</organism>
<dbReference type="WBParaSite" id="PSU_v2.g19490.t1">
    <property type="protein sequence ID" value="PSU_v2.g19490.t1"/>
    <property type="gene ID" value="PSU_v2.g19490"/>
</dbReference>
<protein>
    <submittedName>
        <fullName evidence="2">Uncharacterized protein</fullName>
    </submittedName>
</protein>
<reference evidence="2" key="1">
    <citation type="submission" date="2022-11" db="UniProtKB">
        <authorList>
            <consortium name="WormBaseParasite"/>
        </authorList>
    </citation>
    <scope>IDENTIFICATION</scope>
</reference>
<dbReference type="AlphaFoldDB" id="A0A914YGQ4"/>
<evidence type="ECO:0000313" key="1">
    <source>
        <dbReference type="Proteomes" id="UP000887577"/>
    </source>
</evidence>
<proteinExistence type="predicted"/>
<sequence length="132" mass="15127">MEIMTEIHSIENNESLSLLGKEKFIDGIVSKQIDYSKKNKLQLPSIFTGLPAVAQWQIKDVFYHPNLTFEEKQAIIESLIAKLPSDQQIIPPKDKCNGNGIAREKSMFFDTYSTLVYSIRYTIVSTFFAELF</sequence>
<dbReference type="Proteomes" id="UP000887577">
    <property type="component" value="Unplaced"/>
</dbReference>